<evidence type="ECO:0000259" key="1">
    <source>
        <dbReference type="Pfam" id="PF03865"/>
    </source>
</evidence>
<dbReference type="InterPro" id="IPR035251">
    <property type="entry name" value="ShlB_POTRA"/>
</dbReference>
<evidence type="ECO:0000313" key="3">
    <source>
        <dbReference type="EMBL" id="OUT16409.1"/>
    </source>
</evidence>
<dbReference type="GO" id="GO:0098046">
    <property type="term" value="C:type V protein secretion system complex"/>
    <property type="evidence" value="ECO:0007669"/>
    <property type="project" value="TreeGrafter"/>
</dbReference>
<feature type="domain" description="Haemolysin activator HlyB C-terminal" evidence="1">
    <location>
        <begin position="231"/>
        <end position="551"/>
    </location>
</feature>
<comment type="caution">
    <text evidence="3">The sequence shown here is derived from an EMBL/GenBank/DDBJ whole genome shotgun (WGS) entry which is preliminary data.</text>
</comment>
<evidence type="ECO:0008006" key="5">
    <source>
        <dbReference type="Google" id="ProtNLM"/>
    </source>
</evidence>
<reference evidence="3 4" key="1">
    <citation type="submission" date="2017-04" db="EMBL/GenBank/DDBJ databases">
        <title>Complete genome of Campylobacter concisus ATCC 33237T and draft genomes for an additional eight well characterized C. concisus strains.</title>
        <authorList>
            <person name="Cornelius A.J."/>
            <person name="Miller W.G."/>
            <person name="Lastovica A.J."/>
            <person name="On S.L."/>
            <person name="French N.P."/>
            <person name="Vandenberg O."/>
            <person name="Biggs P.J."/>
        </authorList>
    </citation>
    <scope>NUCLEOTIDE SEQUENCE [LARGE SCALE GENOMIC DNA]</scope>
    <source>
        <strain evidence="3 4">Lasto127.99</strain>
    </source>
</reference>
<dbReference type="Proteomes" id="UP000195893">
    <property type="component" value="Unassembled WGS sequence"/>
</dbReference>
<dbReference type="RefSeq" id="WP_087582051.1">
    <property type="nucleotide sequence ID" value="NZ_NDYQ01000015.1"/>
</dbReference>
<dbReference type="EMBL" id="NDYQ01000015">
    <property type="protein sequence ID" value="OUT16409.1"/>
    <property type="molecule type" value="Genomic_DNA"/>
</dbReference>
<name>A0A1Y5N7B5_9BACT</name>
<organism evidence="3 4">
    <name type="scientific">Campylobacter concisus</name>
    <dbReference type="NCBI Taxonomy" id="199"/>
    <lineage>
        <taxon>Bacteria</taxon>
        <taxon>Pseudomonadati</taxon>
        <taxon>Campylobacterota</taxon>
        <taxon>Epsilonproteobacteria</taxon>
        <taxon>Campylobacterales</taxon>
        <taxon>Campylobacteraceae</taxon>
        <taxon>Campylobacter</taxon>
    </lineage>
</organism>
<dbReference type="Gene3D" id="2.40.160.50">
    <property type="entry name" value="membrane protein fhac: a member of the omp85/tpsb transporter family"/>
    <property type="match status" value="1"/>
</dbReference>
<protein>
    <recommendedName>
        <fullName evidence="5">ShlB/FhaC/HecB family hemolysin secretion/activation protein</fullName>
    </recommendedName>
</protein>
<evidence type="ECO:0000259" key="2">
    <source>
        <dbReference type="Pfam" id="PF17287"/>
    </source>
</evidence>
<gene>
    <name evidence="3" type="ORF">B9N60_08570</name>
</gene>
<proteinExistence type="predicted"/>
<dbReference type="PIRSF" id="PIRSF029745">
    <property type="entry name" value="FhaC"/>
    <property type="match status" value="1"/>
</dbReference>
<dbReference type="AlphaFoldDB" id="A0A1Y5N7B5"/>
<dbReference type="GO" id="GO:0046819">
    <property type="term" value="P:protein secretion by the type V secretion system"/>
    <property type="evidence" value="ECO:0007669"/>
    <property type="project" value="TreeGrafter"/>
</dbReference>
<feature type="domain" description="ShlB POTRA" evidence="2">
    <location>
        <begin position="169"/>
        <end position="226"/>
    </location>
</feature>
<dbReference type="Gene3D" id="3.10.20.310">
    <property type="entry name" value="membrane protein fhac"/>
    <property type="match status" value="1"/>
</dbReference>
<dbReference type="PANTHER" id="PTHR34597:SF3">
    <property type="entry name" value="OUTER MEMBRANE TRANSPORTER CDIB"/>
    <property type="match status" value="1"/>
</dbReference>
<sequence>MRTLLSLSMVCAALLANETNLKNELNNEEIRANMASSFNESSNINLLNEKPTSEGKLNLNETPCFKIDKISLLSENEVASFNASSGADEAIIRKAYNANYSKFNSILEASLNKLDFKSGSCLGKNSINLIINSFNNEIIKSGYITSSASLATKSLKDAKLEFVINLGLIDDISINELDTQRNRASLFSAFGEYSHKNKLANIRDIEQALESLQNVSKNDVSIKFLPSNRAGFSNIVITRVDSFPLKAAISLDNLGSKQSGKYQGMLNLSTLNLLGFNEIFSFSRGKDVLKKYKVTNKFNGASDHGASNNYYYGFSIPFGYFMLEYEKSKYDYAQIINAAYNLYTYKGRSESDSLSLAYTFYRDSNFKNSAYVKLFKRKNKNYLEDYELDNQARRNAGYEVGVKSSWNSYNQAFSAKLAYKKGTGIFNSQPDPLEDSGEATSRFALINLNLNYKYKFELPLSYDLNINARYGLNKLSLQDKFSIGGYYSVRGFDGESSLVGNHGVSVRNTLSYNYYKSNSVYAGLDAGMVRAASSGIKDKNTLAGYAIGLRGNIKAYNNLSYDISVSKPLYKPKSFETKSTNVNFIISYEF</sequence>
<evidence type="ECO:0000313" key="4">
    <source>
        <dbReference type="Proteomes" id="UP000195893"/>
    </source>
</evidence>
<dbReference type="InterPro" id="IPR051544">
    <property type="entry name" value="TPS_OM_transporter"/>
</dbReference>
<dbReference type="InterPro" id="IPR005565">
    <property type="entry name" value="Hemolysn_activator_HlyB_C"/>
</dbReference>
<dbReference type="Pfam" id="PF03865">
    <property type="entry name" value="ShlB"/>
    <property type="match status" value="1"/>
</dbReference>
<dbReference type="PANTHER" id="PTHR34597">
    <property type="entry name" value="SLR1661 PROTEIN"/>
    <property type="match status" value="1"/>
</dbReference>
<dbReference type="GO" id="GO:0008320">
    <property type="term" value="F:protein transmembrane transporter activity"/>
    <property type="evidence" value="ECO:0007669"/>
    <property type="project" value="TreeGrafter"/>
</dbReference>
<accession>A0A1Y5N7B5</accession>
<dbReference type="InterPro" id="IPR027282">
    <property type="entry name" value="TPS"/>
</dbReference>
<dbReference type="Pfam" id="PF17287">
    <property type="entry name" value="POTRA_3"/>
    <property type="match status" value="1"/>
</dbReference>